<protein>
    <submittedName>
        <fullName evidence="1">3117_t:CDS:1</fullName>
    </submittedName>
</protein>
<keyword evidence="2" id="KW-1185">Reference proteome</keyword>
<reference evidence="1" key="1">
    <citation type="submission" date="2021-06" db="EMBL/GenBank/DDBJ databases">
        <authorList>
            <person name="Kallberg Y."/>
            <person name="Tangrot J."/>
            <person name="Rosling A."/>
        </authorList>
    </citation>
    <scope>NUCLEOTIDE SEQUENCE</scope>
    <source>
        <strain evidence="1">IL203A</strain>
    </source>
</reference>
<feature type="non-terminal residue" evidence="1">
    <location>
        <position position="1"/>
    </location>
</feature>
<proteinExistence type="predicted"/>
<evidence type="ECO:0000313" key="2">
    <source>
        <dbReference type="Proteomes" id="UP000789702"/>
    </source>
</evidence>
<name>A0ACA9QQX8_9GLOM</name>
<gene>
    <name evidence="1" type="ORF">DHETER_LOCUS15272</name>
</gene>
<accession>A0ACA9QQX8</accession>
<dbReference type="EMBL" id="CAJVPU010051393">
    <property type="protein sequence ID" value="CAG8761207.1"/>
    <property type="molecule type" value="Genomic_DNA"/>
</dbReference>
<evidence type="ECO:0000313" key="1">
    <source>
        <dbReference type="EMBL" id="CAG8761207.1"/>
    </source>
</evidence>
<comment type="caution">
    <text evidence="1">The sequence shown here is derived from an EMBL/GenBank/DDBJ whole genome shotgun (WGS) entry which is preliminary data.</text>
</comment>
<sequence>KASINRQLLKALISANAPLSFVEDAEIAFISDSGPDFKKAQRLIRE</sequence>
<organism evidence="1 2">
    <name type="scientific">Dentiscutata heterogama</name>
    <dbReference type="NCBI Taxonomy" id="1316150"/>
    <lineage>
        <taxon>Eukaryota</taxon>
        <taxon>Fungi</taxon>
        <taxon>Fungi incertae sedis</taxon>
        <taxon>Mucoromycota</taxon>
        <taxon>Glomeromycotina</taxon>
        <taxon>Glomeromycetes</taxon>
        <taxon>Diversisporales</taxon>
        <taxon>Gigasporaceae</taxon>
        <taxon>Dentiscutata</taxon>
    </lineage>
</organism>
<dbReference type="Proteomes" id="UP000789702">
    <property type="component" value="Unassembled WGS sequence"/>
</dbReference>
<feature type="non-terminal residue" evidence="1">
    <location>
        <position position="46"/>
    </location>
</feature>